<keyword evidence="2" id="KW-1185">Reference proteome</keyword>
<protein>
    <recommendedName>
        <fullName evidence="3">Lysozyme g</fullName>
    </recommendedName>
</protein>
<proteinExistence type="predicted"/>
<comment type="caution">
    <text evidence="1">The sequence shown here is derived from an EMBL/GenBank/DDBJ whole genome shotgun (WGS) entry which is preliminary data.</text>
</comment>
<dbReference type="PRINTS" id="PR00749">
    <property type="entry name" value="LYSOZYMEG"/>
</dbReference>
<dbReference type="Gene3D" id="1.10.530.10">
    <property type="match status" value="1"/>
</dbReference>
<dbReference type="PANTHER" id="PTHR31698">
    <property type="entry name" value="LYSOZYME G FAMILY MEMBER"/>
    <property type="match status" value="1"/>
</dbReference>
<reference evidence="1 2" key="1">
    <citation type="submission" date="2024-04" db="EMBL/GenBank/DDBJ databases">
        <authorList>
            <consortium name="Genoscope - CEA"/>
            <person name="William W."/>
        </authorList>
    </citation>
    <scope>NUCLEOTIDE SEQUENCE [LARGE SCALE GENOMIC DNA]</scope>
</reference>
<sequence length="218" mass="23137">MPRSKGFSSFDHLRIFTSLGVFYATLSDRSGPIFAAPRTCHGDITSLNPTGKHSGGVAASIVDVQHDLPALSQHKSCYQASADSNCIQASVIAAIASRESRGGSLLVGTGGYGDKGAAWGILQCDITQSGLPCESVPWDSCAHIEMMVHRLLVPYINQVHTKHPSWTQSQALQGGVAAYNFGVGNVKTLGGLDIGTTGNDYSNDVIARAKWLYAQGWN</sequence>
<dbReference type="GO" id="GO:0003796">
    <property type="term" value="F:lysozyme activity"/>
    <property type="evidence" value="ECO:0007669"/>
    <property type="project" value="InterPro"/>
</dbReference>
<accession>A0AAV2HHS3</accession>
<name>A0AAV2HHS3_LYMST</name>
<dbReference type="Proteomes" id="UP001497497">
    <property type="component" value="Unassembled WGS sequence"/>
</dbReference>
<organism evidence="1 2">
    <name type="scientific">Lymnaea stagnalis</name>
    <name type="common">Great pond snail</name>
    <name type="synonym">Helix stagnalis</name>
    <dbReference type="NCBI Taxonomy" id="6523"/>
    <lineage>
        <taxon>Eukaryota</taxon>
        <taxon>Metazoa</taxon>
        <taxon>Spiralia</taxon>
        <taxon>Lophotrochozoa</taxon>
        <taxon>Mollusca</taxon>
        <taxon>Gastropoda</taxon>
        <taxon>Heterobranchia</taxon>
        <taxon>Euthyneura</taxon>
        <taxon>Panpulmonata</taxon>
        <taxon>Hygrophila</taxon>
        <taxon>Lymnaeoidea</taxon>
        <taxon>Lymnaeidae</taxon>
        <taxon>Lymnaea</taxon>
    </lineage>
</organism>
<dbReference type="InterPro" id="IPR023346">
    <property type="entry name" value="Lysozyme-like_dom_sf"/>
</dbReference>
<dbReference type="EMBL" id="CAXITT010000095">
    <property type="protein sequence ID" value="CAL1531701.1"/>
    <property type="molecule type" value="Genomic_DNA"/>
</dbReference>
<dbReference type="AlphaFoldDB" id="A0AAV2HHS3"/>
<dbReference type="InterPro" id="IPR002152">
    <property type="entry name" value="Glyco_hydro_23"/>
</dbReference>
<evidence type="ECO:0000313" key="2">
    <source>
        <dbReference type="Proteomes" id="UP001497497"/>
    </source>
</evidence>
<dbReference type="CDD" id="cd01021">
    <property type="entry name" value="GEWL"/>
    <property type="match status" value="1"/>
</dbReference>
<gene>
    <name evidence="1" type="ORF">GSLYS_00005796001</name>
</gene>
<dbReference type="GO" id="GO:0009253">
    <property type="term" value="P:peptidoglycan catabolic process"/>
    <property type="evidence" value="ECO:0007669"/>
    <property type="project" value="InterPro"/>
</dbReference>
<evidence type="ECO:0008006" key="3">
    <source>
        <dbReference type="Google" id="ProtNLM"/>
    </source>
</evidence>
<dbReference type="SUPFAM" id="SSF53955">
    <property type="entry name" value="Lysozyme-like"/>
    <property type="match status" value="1"/>
</dbReference>
<evidence type="ECO:0000313" key="1">
    <source>
        <dbReference type="EMBL" id="CAL1531701.1"/>
    </source>
</evidence>
<dbReference type="PANTHER" id="PTHR31698:SF8">
    <property type="entry name" value="LYSOZYME G-RELATED"/>
    <property type="match status" value="1"/>
</dbReference>